<feature type="transmembrane region" description="Helical" evidence="6">
    <location>
        <begin position="254"/>
        <end position="276"/>
    </location>
</feature>
<proteinExistence type="predicted"/>
<evidence type="ECO:0000256" key="2">
    <source>
        <dbReference type="ARBA" id="ARBA00022475"/>
    </source>
</evidence>
<feature type="transmembrane region" description="Helical" evidence="6">
    <location>
        <begin position="143"/>
        <end position="164"/>
    </location>
</feature>
<keyword evidence="3 6" id="KW-0812">Transmembrane</keyword>
<dbReference type="GO" id="GO:0005886">
    <property type="term" value="C:plasma membrane"/>
    <property type="evidence" value="ECO:0007669"/>
    <property type="project" value="UniProtKB-SubCell"/>
</dbReference>
<evidence type="ECO:0008006" key="8">
    <source>
        <dbReference type="Google" id="ProtNLM"/>
    </source>
</evidence>
<evidence type="ECO:0000256" key="6">
    <source>
        <dbReference type="SAM" id="Phobius"/>
    </source>
</evidence>
<feature type="transmembrane region" description="Helical" evidence="6">
    <location>
        <begin position="451"/>
        <end position="475"/>
    </location>
</feature>
<feature type="transmembrane region" description="Helical" evidence="6">
    <location>
        <begin position="5"/>
        <end position="29"/>
    </location>
</feature>
<feature type="transmembrane region" description="Helical" evidence="6">
    <location>
        <begin position="391"/>
        <end position="411"/>
    </location>
</feature>
<accession>A0A0F9M791</accession>
<feature type="transmembrane region" description="Helical" evidence="6">
    <location>
        <begin position="170"/>
        <end position="192"/>
    </location>
</feature>
<evidence type="ECO:0000256" key="5">
    <source>
        <dbReference type="ARBA" id="ARBA00023136"/>
    </source>
</evidence>
<feature type="transmembrane region" description="Helical" evidence="6">
    <location>
        <begin position="367"/>
        <end position="385"/>
    </location>
</feature>
<reference evidence="7" key="1">
    <citation type="journal article" date="2015" name="Nature">
        <title>Complex archaea that bridge the gap between prokaryotes and eukaryotes.</title>
        <authorList>
            <person name="Spang A."/>
            <person name="Saw J.H."/>
            <person name="Jorgensen S.L."/>
            <person name="Zaremba-Niedzwiedzka K."/>
            <person name="Martijn J."/>
            <person name="Lind A.E."/>
            <person name="van Eijk R."/>
            <person name="Schleper C."/>
            <person name="Guy L."/>
            <person name="Ettema T.J."/>
        </authorList>
    </citation>
    <scope>NUCLEOTIDE SEQUENCE</scope>
</reference>
<feature type="transmembrane region" description="Helical" evidence="6">
    <location>
        <begin position="35"/>
        <end position="56"/>
    </location>
</feature>
<feature type="transmembrane region" description="Helical" evidence="6">
    <location>
        <begin position="324"/>
        <end position="346"/>
    </location>
</feature>
<keyword evidence="5 6" id="KW-0472">Membrane</keyword>
<feature type="transmembrane region" description="Helical" evidence="6">
    <location>
        <begin position="213"/>
        <end position="234"/>
    </location>
</feature>
<dbReference type="AlphaFoldDB" id="A0A0F9M791"/>
<keyword evidence="2" id="KW-1003">Cell membrane</keyword>
<comment type="caution">
    <text evidence="7">The sequence shown here is derived from an EMBL/GenBank/DDBJ whole genome shotgun (WGS) entry which is preliminary data.</text>
</comment>
<organism evidence="7">
    <name type="scientific">marine sediment metagenome</name>
    <dbReference type="NCBI Taxonomy" id="412755"/>
    <lineage>
        <taxon>unclassified sequences</taxon>
        <taxon>metagenomes</taxon>
        <taxon>ecological metagenomes</taxon>
    </lineage>
</organism>
<gene>
    <name evidence="7" type="ORF">LCGC14_1419770</name>
</gene>
<feature type="transmembrane region" description="Helical" evidence="6">
    <location>
        <begin position="297"/>
        <end position="318"/>
    </location>
</feature>
<feature type="transmembrane region" description="Helical" evidence="6">
    <location>
        <begin position="110"/>
        <end position="131"/>
    </location>
</feature>
<keyword evidence="4 6" id="KW-1133">Transmembrane helix</keyword>
<evidence type="ECO:0000313" key="7">
    <source>
        <dbReference type="EMBL" id="KKM72515.1"/>
    </source>
</evidence>
<feature type="transmembrane region" description="Helical" evidence="6">
    <location>
        <begin position="423"/>
        <end position="445"/>
    </location>
</feature>
<dbReference type="PANTHER" id="PTHR30250:SF11">
    <property type="entry name" value="O-ANTIGEN TRANSPORTER-RELATED"/>
    <property type="match status" value="1"/>
</dbReference>
<evidence type="ECO:0000256" key="1">
    <source>
        <dbReference type="ARBA" id="ARBA00004651"/>
    </source>
</evidence>
<feature type="transmembrane region" description="Helical" evidence="6">
    <location>
        <begin position="77"/>
        <end position="98"/>
    </location>
</feature>
<dbReference type="InterPro" id="IPR050833">
    <property type="entry name" value="Poly_Biosynth_Transport"/>
</dbReference>
<dbReference type="EMBL" id="LAZR01009455">
    <property type="protein sequence ID" value="KKM72515.1"/>
    <property type="molecule type" value="Genomic_DNA"/>
</dbReference>
<comment type="subcellular location">
    <subcellularLocation>
        <location evidence="1">Cell membrane</location>
        <topology evidence="1">Multi-pass membrane protein</topology>
    </subcellularLocation>
</comment>
<dbReference type="PANTHER" id="PTHR30250">
    <property type="entry name" value="PST FAMILY PREDICTED COLANIC ACID TRANSPORTER"/>
    <property type="match status" value="1"/>
</dbReference>
<evidence type="ECO:0000256" key="3">
    <source>
        <dbReference type="ARBA" id="ARBA00022692"/>
    </source>
</evidence>
<protein>
    <recommendedName>
        <fullName evidence="8">Polysaccharide biosynthesis protein C-terminal domain-containing protein</fullName>
    </recommendedName>
</protein>
<evidence type="ECO:0000256" key="4">
    <source>
        <dbReference type="ARBA" id="ARBA00022989"/>
    </source>
</evidence>
<sequence>MKEKFIVSVVSQLVSSIVFTFAFYLLFLNLDKPSLGIWALLNSIINLGFLFINIGLDVIHYQYSGKINYADYFGTFLIIKLFVLLINVVISISLIIIISFTKFWVSDFLVLLGFLLLSKILFNIANVFFINLKSRLKIFKSEIPAFIITIGKSVSLLFVSLNISYFSEPLLFICVSIFIFDLLYLILILVFSKNEYKINKPRKDLVLLYLKDAKPLFFFSITLVLATNLGNLILDYSFGHESLANFSFINTYVIQILLVLSSSIITIYLPLFSKFFESGDIETIKRITYLIEKYSSIIFLSIIIIVLINGDLIIHIFLPQYVETIPILYIMVFIPFFLSITQPYSYHFIAGKNQKINAYINSLTRTLIIVLMIFLIPTRLFFLYALGWGEIGYAIAQTLPWIIWVFVNRYYSFKIYNISPQKSIVLHVSIASGSFLISYFIRYLILEKIILNHILILIISSTVSLGTFFGFLFVFRELKREDLRFLLQLANLKSYRDSLKGEFLK</sequence>
<name>A0A0F9M791_9ZZZZ</name>